<dbReference type="OrthoDB" id="3509776at2759"/>
<accession>A0A1L7X0B1</accession>
<proteinExistence type="predicted"/>
<name>A0A1L7X0B1_9HELO</name>
<dbReference type="AlphaFoldDB" id="A0A1L7X0B1"/>
<evidence type="ECO:0000313" key="2">
    <source>
        <dbReference type="Proteomes" id="UP000184330"/>
    </source>
</evidence>
<reference evidence="1 2" key="1">
    <citation type="submission" date="2016-03" db="EMBL/GenBank/DDBJ databases">
        <authorList>
            <person name="Ploux O."/>
        </authorList>
    </citation>
    <scope>NUCLEOTIDE SEQUENCE [LARGE SCALE GENOMIC DNA]</scope>
    <source>
        <strain evidence="1 2">UAMH 11012</strain>
    </source>
</reference>
<dbReference type="Proteomes" id="UP000184330">
    <property type="component" value="Unassembled WGS sequence"/>
</dbReference>
<protein>
    <submittedName>
        <fullName evidence="1">Uncharacterized protein</fullName>
    </submittedName>
</protein>
<gene>
    <name evidence="1" type="ORF">PAC_08339</name>
</gene>
<dbReference type="EMBL" id="FJOG01000012">
    <property type="protein sequence ID" value="CZR58447.1"/>
    <property type="molecule type" value="Genomic_DNA"/>
</dbReference>
<sequence>MGLPLRSALSTQIKPTFLQQPIPASRLPLTGAFLFHVSRPGINPAFARMDASNVGSLMTYSQGGTYPTMSQLFRDSMQLPPNSVNAMHESVISSDQKSDLHCQVMNVPICWTQESGRPCTEQRMAASLTNVIGHITNVRGSRSEIERPLEWPQRQLANFLEECHTLHTSHGILRRHKTLMRWLREREASRSPSLERLCVEVVDRLIRAVKKLEKLRMWARAAGNTSLPNGALSDRHIVISSLQDILEAFKLFSIVSTDEDFNELNNKMVVLEYARRTYALMIILLQILYPYGSDLAWSHAASDYLRATQLWDFKFDNEDEYERISNPTCPGAIIDQGSVPRSCLPAYPQPPIVCRNPAPYGNRLLLNLFNSNQNHAGHSDWCSVPMTPSAHPT</sequence>
<evidence type="ECO:0000313" key="1">
    <source>
        <dbReference type="EMBL" id="CZR58447.1"/>
    </source>
</evidence>
<organism evidence="1 2">
    <name type="scientific">Phialocephala subalpina</name>
    <dbReference type="NCBI Taxonomy" id="576137"/>
    <lineage>
        <taxon>Eukaryota</taxon>
        <taxon>Fungi</taxon>
        <taxon>Dikarya</taxon>
        <taxon>Ascomycota</taxon>
        <taxon>Pezizomycotina</taxon>
        <taxon>Leotiomycetes</taxon>
        <taxon>Helotiales</taxon>
        <taxon>Mollisiaceae</taxon>
        <taxon>Phialocephala</taxon>
        <taxon>Phialocephala fortinii species complex</taxon>
    </lineage>
</organism>
<keyword evidence="2" id="KW-1185">Reference proteome</keyword>